<sequence length="343" mass="36921">MQGLRRLLPHSRRLYEEVSRLSVARRALLAAAPLLARPALGQGWQPRRPLRVTVPFPGGGSIDLVARVMAPAMQEMLGQPVVVENRPGAGGTVGTRFAARRMPDGHSILCAGLGSLTSPLLVRRPPYDPERDFRAVITLVTLPAMLVARPDFPADDVAGWHQLMLQAPSGRYTYSSAGLGSIHHLAMELYRSMTGVEMTHVSFLGGAPALVEVQAGRIDFCFADIGAAAGAIESGQVKALAVSTPRRAPRFPDIPTIQETILPGFEAASWSALWLPAAAPDSAARRLNAVANAALRDDFAAERLFSAGFDRAGGTEEDAQEHLRFEAARWRGLMRERGISAAR</sequence>
<proteinExistence type="inferred from homology"/>
<dbReference type="Gene3D" id="3.40.190.150">
    <property type="entry name" value="Bordetella uptake gene, domain 1"/>
    <property type="match status" value="1"/>
</dbReference>
<dbReference type="Pfam" id="PF03401">
    <property type="entry name" value="TctC"/>
    <property type="match status" value="1"/>
</dbReference>
<comment type="caution">
    <text evidence="2">The sequence shown here is derived from an EMBL/GenBank/DDBJ whole genome shotgun (WGS) entry which is preliminary data.</text>
</comment>
<dbReference type="SUPFAM" id="SSF53850">
    <property type="entry name" value="Periplasmic binding protein-like II"/>
    <property type="match status" value="1"/>
</dbReference>
<dbReference type="PANTHER" id="PTHR42928">
    <property type="entry name" value="TRICARBOXYLATE-BINDING PROTEIN"/>
    <property type="match status" value="1"/>
</dbReference>
<dbReference type="EMBL" id="SACL01000002">
    <property type="protein sequence ID" value="RVT97506.1"/>
    <property type="molecule type" value="Genomic_DNA"/>
</dbReference>
<protein>
    <submittedName>
        <fullName evidence="2">Tripartite tricarboxylate transporter substrate binding protein</fullName>
    </submittedName>
</protein>
<dbReference type="InterPro" id="IPR005064">
    <property type="entry name" value="BUG"/>
</dbReference>
<dbReference type="Proteomes" id="UP000282957">
    <property type="component" value="Unassembled WGS sequence"/>
</dbReference>
<evidence type="ECO:0000256" key="1">
    <source>
        <dbReference type="ARBA" id="ARBA00006987"/>
    </source>
</evidence>
<comment type="similarity">
    <text evidence="1">Belongs to the UPF0065 (bug) family.</text>
</comment>
<reference evidence="2 3" key="1">
    <citation type="submission" date="2019-01" db="EMBL/GenBank/DDBJ databases">
        <authorList>
            <person name="Chen W.-M."/>
        </authorList>
    </citation>
    <scope>NUCLEOTIDE SEQUENCE [LARGE SCALE GENOMIC DNA]</scope>
    <source>
        <strain evidence="2 3">CCP-6</strain>
    </source>
</reference>
<name>A0A437MIR1_9PROT</name>
<keyword evidence="3" id="KW-1185">Reference proteome</keyword>
<accession>A0A437MIR1</accession>
<dbReference type="PANTHER" id="PTHR42928:SF5">
    <property type="entry name" value="BLR1237 PROTEIN"/>
    <property type="match status" value="1"/>
</dbReference>
<dbReference type="OrthoDB" id="7263319at2"/>
<dbReference type="AlphaFoldDB" id="A0A437MIR1"/>
<dbReference type="InterPro" id="IPR042100">
    <property type="entry name" value="Bug_dom1"/>
</dbReference>
<dbReference type="PIRSF" id="PIRSF017082">
    <property type="entry name" value="YflP"/>
    <property type="match status" value="1"/>
</dbReference>
<evidence type="ECO:0000313" key="3">
    <source>
        <dbReference type="Proteomes" id="UP000282957"/>
    </source>
</evidence>
<gene>
    <name evidence="2" type="ORF">EOD42_06685</name>
</gene>
<organism evidence="2 3">
    <name type="scientific">Rhodovarius crocodyli</name>
    <dbReference type="NCBI Taxonomy" id="1979269"/>
    <lineage>
        <taxon>Bacteria</taxon>
        <taxon>Pseudomonadati</taxon>
        <taxon>Pseudomonadota</taxon>
        <taxon>Alphaproteobacteria</taxon>
        <taxon>Acetobacterales</taxon>
        <taxon>Roseomonadaceae</taxon>
        <taxon>Rhodovarius</taxon>
    </lineage>
</organism>
<dbReference type="Gene3D" id="3.40.190.10">
    <property type="entry name" value="Periplasmic binding protein-like II"/>
    <property type="match status" value="1"/>
</dbReference>
<evidence type="ECO:0000313" key="2">
    <source>
        <dbReference type="EMBL" id="RVT97506.1"/>
    </source>
</evidence>